<evidence type="ECO:0000256" key="4">
    <source>
        <dbReference type="ARBA" id="ARBA00021948"/>
    </source>
</evidence>
<proteinExistence type="inferred from homology"/>
<protein>
    <recommendedName>
        <fullName evidence="4">Probable 2-phosphosulfolactate phosphatase</fullName>
        <ecNumber evidence="3">3.1.3.71</ecNumber>
    </recommendedName>
</protein>
<dbReference type="InterPro" id="IPR005238">
    <property type="entry name" value="ComB-like"/>
</dbReference>
<dbReference type="Gene3D" id="3.90.1560.10">
    <property type="entry name" value="ComB-like"/>
    <property type="match status" value="1"/>
</dbReference>
<dbReference type="SUPFAM" id="SSF142823">
    <property type="entry name" value="ComB-like"/>
    <property type="match status" value="1"/>
</dbReference>
<evidence type="ECO:0000313" key="8">
    <source>
        <dbReference type="EMBL" id="TWU26685.1"/>
    </source>
</evidence>
<comment type="catalytic activity">
    <reaction evidence="7">
        <text>(2R)-O-phospho-3-sulfolactate + H2O = (2R)-3-sulfolactate + phosphate</text>
        <dbReference type="Rhea" id="RHEA:23416"/>
        <dbReference type="ChEBI" id="CHEBI:15377"/>
        <dbReference type="ChEBI" id="CHEBI:15597"/>
        <dbReference type="ChEBI" id="CHEBI:43474"/>
        <dbReference type="ChEBI" id="CHEBI:58738"/>
        <dbReference type="EC" id="3.1.3.71"/>
    </reaction>
</comment>
<comment type="caution">
    <text evidence="8">The sequence shown here is derived from an EMBL/GenBank/DDBJ whole genome shotgun (WGS) entry which is preliminary data.</text>
</comment>
<evidence type="ECO:0000256" key="7">
    <source>
        <dbReference type="ARBA" id="ARBA00033711"/>
    </source>
</evidence>
<gene>
    <name evidence="8" type="primary">comB</name>
    <name evidence="8" type="ORF">Pla52o_05380</name>
</gene>
<evidence type="ECO:0000256" key="2">
    <source>
        <dbReference type="ARBA" id="ARBA00009997"/>
    </source>
</evidence>
<dbReference type="GO" id="GO:0050532">
    <property type="term" value="F:2-phosphosulfolactate phosphatase activity"/>
    <property type="evidence" value="ECO:0007669"/>
    <property type="project" value="UniProtKB-EC"/>
</dbReference>
<dbReference type="GO" id="GO:0050545">
    <property type="term" value="F:sulfopyruvate decarboxylase activity"/>
    <property type="evidence" value="ECO:0007669"/>
    <property type="project" value="TreeGrafter"/>
</dbReference>
<organism evidence="8 9">
    <name type="scientific">Novipirellula galeiformis</name>
    <dbReference type="NCBI Taxonomy" id="2528004"/>
    <lineage>
        <taxon>Bacteria</taxon>
        <taxon>Pseudomonadati</taxon>
        <taxon>Planctomycetota</taxon>
        <taxon>Planctomycetia</taxon>
        <taxon>Pirellulales</taxon>
        <taxon>Pirellulaceae</taxon>
        <taxon>Novipirellula</taxon>
    </lineage>
</organism>
<keyword evidence="9" id="KW-1185">Reference proteome</keyword>
<dbReference type="InterPro" id="IPR036702">
    <property type="entry name" value="ComB-like_sf"/>
</dbReference>
<dbReference type="PANTHER" id="PTHR37311">
    <property type="entry name" value="2-PHOSPHOSULFOLACTATE PHOSPHATASE-RELATED"/>
    <property type="match status" value="1"/>
</dbReference>
<dbReference type="PANTHER" id="PTHR37311:SF1">
    <property type="entry name" value="2-PHOSPHOSULFOLACTATE PHOSPHATASE-RELATED"/>
    <property type="match status" value="1"/>
</dbReference>
<evidence type="ECO:0000256" key="6">
    <source>
        <dbReference type="ARBA" id="ARBA00022842"/>
    </source>
</evidence>
<evidence type="ECO:0000256" key="3">
    <source>
        <dbReference type="ARBA" id="ARBA00012953"/>
    </source>
</evidence>
<evidence type="ECO:0000256" key="1">
    <source>
        <dbReference type="ARBA" id="ARBA00001946"/>
    </source>
</evidence>
<keyword evidence="5 8" id="KW-0378">Hydrolase</keyword>
<dbReference type="RefSeq" id="WP_197168952.1">
    <property type="nucleotide sequence ID" value="NZ_SJPT01000001.1"/>
</dbReference>
<comment type="cofactor">
    <cofactor evidence="1">
        <name>Mg(2+)</name>
        <dbReference type="ChEBI" id="CHEBI:18420"/>
    </cofactor>
</comment>
<dbReference type="Proteomes" id="UP000316304">
    <property type="component" value="Unassembled WGS sequence"/>
</dbReference>
<dbReference type="Pfam" id="PF04029">
    <property type="entry name" value="2-ph_phosp"/>
    <property type="match status" value="1"/>
</dbReference>
<dbReference type="EMBL" id="SJPT01000001">
    <property type="protein sequence ID" value="TWU26685.1"/>
    <property type="molecule type" value="Genomic_DNA"/>
</dbReference>
<keyword evidence="6" id="KW-0460">Magnesium</keyword>
<name>A0A5C6CS36_9BACT</name>
<dbReference type="EC" id="3.1.3.71" evidence="3"/>
<dbReference type="GO" id="GO:0000287">
    <property type="term" value="F:magnesium ion binding"/>
    <property type="evidence" value="ECO:0007669"/>
    <property type="project" value="InterPro"/>
</dbReference>
<dbReference type="AlphaFoldDB" id="A0A5C6CS36"/>
<evidence type="ECO:0000313" key="9">
    <source>
        <dbReference type="Proteomes" id="UP000316304"/>
    </source>
</evidence>
<accession>A0A5C6CS36</accession>
<comment type="similarity">
    <text evidence="2">Belongs to the ComB family.</text>
</comment>
<sequence length="263" mass="27899">MRLWTSLLPPLNPIDDRTEIAVVIDILRATSVMSVAMAGGAKQIVTTRDVDQARQIAGAMPTPPLLCGERACVPIEGFDCGNSPSEYPPERVAGRELVVTTTNGTKAIEAASLAKEVLLGCFLNLTAVVDRLDPTANVALVCAGTDGFITMEDVLFAGAVVTLCQSRFENPLAIEALPPLELNDESLLAGQTWQSWFGRHPQPGAFAIPESDALAARLAESRGGKNVIRAGYSADLTQCAQIDSISIVPRRIARRSGASVFAV</sequence>
<dbReference type="FunFam" id="3.90.1560.10:FF:000001">
    <property type="entry name" value="Probable 2-phosphosulfolactate phosphatase"/>
    <property type="match status" value="1"/>
</dbReference>
<reference evidence="8 9" key="1">
    <citation type="submission" date="2019-02" db="EMBL/GenBank/DDBJ databases">
        <title>Deep-cultivation of Planctomycetes and their phenomic and genomic characterization uncovers novel biology.</title>
        <authorList>
            <person name="Wiegand S."/>
            <person name="Jogler M."/>
            <person name="Boedeker C."/>
            <person name="Pinto D."/>
            <person name="Vollmers J."/>
            <person name="Rivas-Marin E."/>
            <person name="Kohn T."/>
            <person name="Peeters S.H."/>
            <person name="Heuer A."/>
            <person name="Rast P."/>
            <person name="Oberbeckmann S."/>
            <person name="Bunk B."/>
            <person name="Jeske O."/>
            <person name="Meyerdierks A."/>
            <person name="Storesund J.E."/>
            <person name="Kallscheuer N."/>
            <person name="Luecker S."/>
            <person name="Lage O.M."/>
            <person name="Pohl T."/>
            <person name="Merkel B.J."/>
            <person name="Hornburger P."/>
            <person name="Mueller R.-W."/>
            <person name="Bruemmer F."/>
            <person name="Labrenz M."/>
            <person name="Spormann A.M."/>
            <person name="Op Den Camp H."/>
            <person name="Overmann J."/>
            <person name="Amann R."/>
            <person name="Jetten M.S.M."/>
            <person name="Mascher T."/>
            <person name="Medema M.H."/>
            <person name="Devos D.P."/>
            <person name="Kaster A.-K."/>
            <person name="Ovreas L."/>
            <person name="Rohde M."/>
            <person name="Galperin M.Y."/>
            <person name="Jogler C."/>
        </authorList>
    </citation>
    <scope>NUCLEOTIDE SEQUENCE [LARGE SCALE GENOMIC DNA]</scope>
    <source>
        <strain evidence="8 9">Pla52o</strain>
    </source>
</reference>
<evidence type="ECO:0000256" key="5">
    <source>
        <dbReference type="ARBA" id="ARBA00022801"/>
    </source>
</evidence>